<feature type="region of interest" description="Disordered" evidence="1">
    <location>
        <begin position="105"/>
        <end position="139"/>
    </location>
</feature>
<feature type="non-terminal residue" evidence="2">
    <location>
        <position position="204"/>
    </location>
</feature>
<evidence type="ECO:0000313" key="2">
    <source>
        <dbReference type="EMBL" id="KAK8722031.1"/>
    </source>
</evidence>
<feature type="compositionally biased region" description="Basic and acidic residues" evidence="1">
    <location>
        <begin position="108"/>
        <end position="131"/>
    </location>
</feature>
<accession>A0AAW0W0M4</accession>
<dbReference type="EMBL" id="JARKIK010000097">
    <property type="protein sequence ID" value="KAK8722030.1"/>
    <property type="molecule type" value="Genomic_DNA"/>
</dbReference>
<sequence>MADRQRNFAQYATALNQFATFNNDGGGAERGGRERVDGGAGVAAPGGNSGGGGGASHGGTPAAGNAALWGELSRSLQYNNYPGFSTAWQGGGSDMRLYGYSGYGEGQVDGRAEPRTDSRGEGRRVPSKGETKATPPLPPGMAPGVGSALASLQQLVASGGDAATVYRSLLAARQYAAAAAALGALPTPSSINPAALHAAAPLTT</sequence>
<dbReference type="EMBL" id="JARKIK010000097">
    <property type="protein sequence ID" value="KAK8722032.1"/>
    <property type="molecule type" value="Genomic_DNA"/>
</dbReference>
<reference evidence="2" key="2">
    <citation type="submission" date="2024-01" db="EMBL/GenBank/DDBJ databases">
        <authorList>
            <person name="He J."/>
            <person name="Wang M."/>
            <person name="Zheng J."/>
            <person name="Liu Z."/>
        </authorList>
    </citation>
    <scope>NUCLEOTIDE SEQUENCE</scope>
    <source>
        <strain evidence="2">ZL_2023a</strain>
        <tissue evidence="2">Muscle</tissue>
    </source>
</reference>
<reference evidence="2 3" key="1">
    <citation type="journal article" date="2024" name="BMC Genomics">
        <title>Genome assembly of redclaw crayfish (Cherax quadricarinatus) provides insights into its immune adaptation and hypoxia tolerance.</title>
        <authorList>
            <person name="Liu Z."/>
            <person name="Zheng J."/>
            <person name="Li H."/>
            <person name="Fang K."/>
            <person name="Wang S."/>
            <person name="He J."/>
            <person name="Zhou D."/>
            <person name="Weng S."/>
            <person name="Chi M."/>
            <person name="Gu Z."/>
            <person name="He J."/>
            <person name="Li F."/>
            <person name="Wang M."/>
        </authorList>
    </citation>
    <scope>NUCLEOTIDE SEQUENCE [LARGE SCALE GENOMIC DNA]</scope>
    <source>
        <strain evidence="2">ZL_2023a</strain>
    </source>
</reference>
<evidence type="ECO:0000256" key="1">
    <source>
        <dbReference type="SAM" id="MobiDB-lite"/>
    </source>
</evidence>
<feature type="region of interest" description="Disordered" evidence="1">
    <location>
        <begin position="21"/>
        <end position="59"/>
    </location>
</feature>
<evidence type="ECO:0000313" key="3">
    <source>
        <dbReference type="Proteomes" id="UP001445076"/>
    </source>
</evidence>
<gene>
    <name evidence="2" type="ORF">OTU49_012442</name>
</gene>
<proteinExistence type="predicted"/>
<dbReference type="EMBL" id="JARKIK010000097">
    <property type="protein sequence ID" value="KAK8722031.1"/>
    <property type="molecule type" value="Genomic_DNA"/>
</dbReference>
<protein>
    <submittedName>
        <fullName evidence="2">Uncharacterized protein</fullName>
    </submittedName>
</protein>
<organism evidence="2 3">
    <name type="scientific">Cherax quadricarinatus</name>
    <name type="common">Australian red claw crayfish</name>
    <dbReference type="NCBI Taxonomy" id="27406"/>
    <lineage>
        <taxon>Eukaryota</taxon>
        <taxon>Metazoa</taxon>
        <taxon>Ecdysozoa</taxon>
        <taxon>Arthropoda</taxon>
        <taxon>Crustacea</taxon>
        <taxon>Multicrustacea</taxon>
        <taxon>Malacostraca</taxon>
        <taxon>Eumalacostraca</taxon>
        <taxon>Eucarida</taxon>
        <taxon>Decapoda</taxon>
        <taxon>Pleocyemata</taxon>
        <taxon>Astacidea</taxon>
        <taxon>Parastacoidea</taxon>
        <taxon>Parastacidae</taxon>
        <taxon>Cherax</taxon>
    </lineage>
</organism>
<comment type="caution">
    <text evidence="2">The sequence shown here is derived from an EMBL/GenBank/DDBJ whole genome shotgun (WGS) entry which is preliminary data.</text>
</comment>
<keyword evidence="3" id="KW-1185">Reference proteome</keyword>
<name>A0AAW0W0M4_CHEQU</name>
<dbReference type="Proteomes" id="UP001445076">
    <property type="component" value="Unassembled WGS sequence"/>
</dbReference>
<feature type="compositionally biased region" description="Gly residues" evidence="1">
    <location>
        <begin position="47"/>
        <end position="57"/>
    </location>
</feature>
<dbReference type="AlphaFoldDB" id="A0AAW0W0M4"/>